<dbReference type="InterPro" id="IPR006121">
    <property type="entry name" value="HMA_dom"/>
</dbReference>
<accession>A0A2U1FKM1</accession>
<dbReference type="Gene3D" id="3.30.70.100">
    <property type="match status" value="1"/>
</dbReference>
<dbReference type="Proteomes" id="UP000245462">
    <property type="component" value="Unassembled WGS sequence"/>
</dbReference>
<protein>
    <submittedName>
        <fullName evidence="3">Copper chaperone CopZ</fullName>
    </submittedName>
</protein>
<dbReference type="GO" id="GO:0046872">
    <property type="term" value="F:metal ion binding"/>
    <property type="evidence" value="ECO:0007669"/>
    <property type="project" value="InterPro"/>
</dbReference>
<reference evidence="3 4" key="1">
    <citation type="submission" date="2018-04" db="EMBL/GenBank/DDBJ databases">
        <title>Genomic Encyclopedia of Type Strains, Phase IV (KMG-IV): sequencing the most valuable type-strain genomes for metagenomic binning, comparative biology and taxonomic classification.</title>
        <authorList>
            <person name="Goeker M."/>
        </authorList>
    </citation>
    <scope>NUCLEOTIDE SEQUENCE [LARGE SCALE GENOMIC DNA]</scope>
    <source>
        <strain evidence="3 4">DSM 28520</strain>
    </source>
</reference>
<feature type="signal peptide" evidence="1">
    <location>
        <begin position="1"/>
        <end position="26"/>
    </location>
</feature>
<evidence type="ECO:0000313" key="4">
    <source>
        <dbReference type="Proteomes" id="UP000245462"/>
    </source>
</evidence>
<evidence type="ECO:0000259" key="2">
    <source>
        <dbReference type="PROSITE" id="PS50846"/>
    </source>
</evidence>
<proteinExistence type="predicted"/>
<feature type="chain" id="PRO_5015768678" evidence="1">
    <location>
        <begin position="27"/>
        <end position="112"/>
    </location>
</feature>
<feature type="domain" description="HMA" evidence="2">
    <location>
        <begin position="31"/>
        <end position="97"/>
    </location>
</feature>
<gene>
    <name evidence="3" type="ORF">C7382_10462</name>
</gene>
<keyword evidence="4" id="KW-1185">Reference proteome</keyword>
<dbReference type="Pfam" id="PF00403">
    <property type="entry name" value="HMA"/>
    <property type="match status" value="1"/>
</dbReference>
<dbReference type="InterPro" id="IPR036163">
    <property type="entry name" value="HMA_dom_sf"/>
</dbReference>
<comment type="caution">
    <text evidence="3">The sequence shown here is derived from an EMBL/GenBank/DDBJ whole genome shotgun (WGS) entry which is preliminary data.</text>
</comment>
<dbReference type="AlphaFoldDB" id="A0A2U1FKM1"/>
<dbReference type="OrthoDB" id="1121721at2"/>
<dbReference type="EMBL" id="QEKY01000004">
    <property type="protein sequence ID" value="PVZ12755.1"/>
    <property type="molecule type" value="Genomic_DNA"/>
</dbReference>
<sequence length="112" mass="12837">MLITSKMRPYLLSILLSLLCMAAASAKDVVRHFISPTPRMHCESCEKKIRRVLQFEKGMKDIQFDLEKNTILIVFDPAKTSLEKLATKLEKIGYEIEVTDESGRPLPKKEKN</sequence>
<evidence type="ECO:0000313" key="3">
    <source>
        <dbReference type="EMBL" id="PVZ12755.1"/>
    </source>
</evidence>
<dbReference type="PROSITE" id="PS50846">
    <property type="entry name" value="HMA_2"/>
    <property type="match status" value="1"/>
</dbReference>
<dbReference type="RefSeq" id="WP_116678837.1">
    <property type="nucleotide sequence ID" value="NZ_JBGYUN010000227.1"/>
</dbReference>
<dbReference type="CDD" id="cd00371">
    <property type="entry name" value="HMA"/>
    <property type="match status" value="1"/>
</dbReference>
<keyword evidence="1" id="KW-0732">Signal</keyword>
<dbReference type="SUPFAM" id="SSF55008">
    <property type="entry name" value="HMA, heavy metal-associated domain"/>
    <property type="match status" value="1"/>
</dbReference>
<name>A0A2U1FKM1_9PORP</name>
<organism evidence="3 4">
    <name type="scientific">Porphyromonas loveana</name>
    <dbReference type="NCBI Taxonomy" id="1884669"/>
    <lineage>
        <taxon>Bacteria</taxon>
        <taxon>Pseudomonadati</taxon>
        <taxon>Bacteroidota</taxon>
        <taxon>Bacteroidia</taxon>
        <taxon>Bacteroidales</taxon>
        <taxon>Porphyromonadaceae</taxon>
        <taxon>Porphyromonas</taxon>
    </lineage>
</organism>
<evidence type="ECO:0000256" key="1">
    <source>
        <dbReference type="SAM" id="SignalP"/>
    </source>
</evidence>